<comment type="caution">
    <text evidence="11">The sequence shown here is derived from an EMBL/GenBank/DDBJ whole genome shotgun (WGS) entry which is preliminary data.</text>
</comment>
<keyword evidence="4 8" id="KW-0547">Nucleotide-binding</keyword>
<organism evidence="11 12">
    <name type="scientific">Brevundimonas terrae</name>
    <dbReference type="NCBI Taxonomy" id="363631"/>
    <lineage>
        <taxon>Bacteria</taxon>
        <taxon>Pseudomonadati</taxon>
        <taxon>Pseudomonadota</taxon>
        <taxon>Alphaproteobacteria</taxon>
        <taxon>Caulobacterales</taxon>
        <taxon>Caulobacteraceae</taxon>
        <taxon>Brevundimonas</taxon>
    </lineage>
</organism>
<dbReference type="CDD" id="cd00808">
    <property type="entry name" value="GluRS_core"/>
    <property type="match status" value="1"/>
</dbReference>
<keyword evidence="12" id="KW-1185">Reference proteome</keyword>
<feature type="binding site" evidence="8">
    <location>
        <position position="249"/>
    </location>
    <ligand>
        <name>ATP</name>
        <dbReference type="ChEBI" id="CHEBI:30616"/>
    </ligand>
</feature>
<dbReference type="InterPro" id="IPR049940">
    <property type="entry name" value="GluQ/Sye"/>
</dbReference>
<evidence type="ECO:0000313" key="11">
    <source>
        <dbReference type="EMBL" id="GAA0398920.1"/>
    </source>
</evidence>
<evidence type="ECO:0000256" key="6">
    <source>
        <dbReference type="ARBA" id="ARBA00022917"/>
    </source>
</evidence>
<evidence type="ECO:0000256" key="4">
    <source>
        <dbReference type="ARBA" id="ARBA00022741"/>
    </source>
</evidence>
<keyword evidence="3 8" id="KW-0436">Ligase</keyword>
<dbReference type="PANTHER" id="PTHR43311:SF2">
    <property type="entry name" value="GLUTAMATE--TRNA LIGASE, MITOCHONDRIAL-RELATED"/>
    <property type="match status" value="1"/>
</dbReference>
<dbReference type="InterPro" id="IPR008925">
    <property type="entry name" value="aa_tRNA-synth_I_cd-bd_sf"/>
</dbReference>
<evidence type="ECO:0000256" key="3">
    <source>
        <dbReference type="ARBA" id="ARBA00022598"/>
    </source>
</evidence>
<keyword evidence="2 8" id="KW-0963">Cytoplasm</keyword>
<dbReference type="InterPro" id="IPR000924">
    <property type="entry name" value="Glu/Gln-tRNA-synth"/>
</dbReference>
<evidence type="ECO:0000256" key="2">
    <source>
        <dbReference type="ARBA" id="ARBA00022490"/>
    </source>
</evidence>
<gene>
    <name evidence="11" type="primary">gltX_2</name>
    <name evidence="8" type="synonym">gltX</name>
    <name evidence="11" type="ORF">GCM10009093_26850</name>
</gene>
<dbReference type="SUPFAM" id="SSF52374">
    <property type="entry name" value="Nucleotidylyl transferase"/>
    <property type="match status" value="1"/>
</dbReference>
<dbReference type="EMBL" id="BAAAEJ010000009">
    <property type="protein sequence ID" value="GAA0398920.1"/>
    <property type="molecule type" value="Genomic_DNA"/>
</dbReference>
<evidence type="ECO:0000259" key="9">
    <source>
        <dbReference type="Pfam" id="PF00749"/>
    </source>
</evidence>
<dbReference type="InterPro" id="IPR001412">
    <property type="entry name" value="aa-tRNA-synth_I_CS"/>
</dbReference>
<dbReference type="Gene3D" id="3.40.50.620">
    <property type="entry name" value="HUPs"/>
    <property type="match status" value="1"/>
</dbReference>
<dbReference type="InterPro" id="IPR014729">
    <property type="entry name" value="Rossmann-like_a/b/a_fold"/>
</dbReference>
<dbReference type="PROSITE" id="PS00178">
    <property type="entry name" value="AA_TRNA_LIGASE_I"/>
    <property type="match status" value="1"/>
</dbReference>
<dbReference type="InterPro" id="IPR045462">
    <property type="entry name" value="aa-tRNA-synth_I_cd-bd"/>
</dbReference>
<dbReference type="HAMAP" id="MF_00022">
    <property type="entry name" value="Glu_tRNA_synth_type1"/>
    <property type="match status" value="1"/>
</dbReference>
<keyword evidence="6 8" id="KW-0648">Protein biosynthesis</keyword>
<keyword evidence="5 8" id="KW-0067">ATP-binding</keyword>
<accession>A0ABN0YKT6</accession>
<protein>
    <recommendedName>
        <fullName evidence="8">Glutamate--tRNA ligase</fullName>
        <ecNumber evidence="8">6.1.1.17</ecNumber>
    </recommendedName>
    <alternativeName>
        <fullName evidence="8">Glutamyl-tRNA synthetase</fullName>
        <shortName evidence="8">GluRS</shortName>
    </alternativeName>
</protein>
<dbReference type="NCBIfam" id="TIGR00464">
    <property type="entry name" value="gltX_bact"/>
    <property type="match status" value="1"/>
</dbReference>
<comment type="caution">
    <text evidence="8">Lacks conserved residue(s) required for the propagation of feature annotation.</text>
</comment>
<comment type="catalytic activity">
    <reaction evidence="8">
        <text>tRNA(Glu) + L-glutamate + ATP = L-glutamyl-tRNA(Glu) + AMP + diphosphate</text>
        <dbReference type="Rhea" id="RHEA:23540"/>
        <dbReference type="Rhea" id="RHEA-COMP:9663"/>
        <dbReference type="Rhea" id="RHEA-COMP:9680"/>
        <dbReference type="ChEBI" id="CHEBI:29985"/>
        <dbReference type="ChEBI" id="CHEBI:30616"/>
        <dbReference type="ChEBI" id="CHEBI:33019"/>
        <dbReference type="ChEBI" id="CHEBI:78442"/>
        <dbReference type="ChEBI" id="CHEBI:78520"/>
        <dbReference type="ChEBI" id="CHEBI:456215"/>
        <dbReference type="EC" id="6.1.1.17"/>
    </reaction>
</comment>
<reference evidence="11 12" key="1">
    <citation type="journal article" date="2019" name="Int. J. Syst. Evol. Microbiol.">
        <title>The Global Catalogue of Microorganisms (GCM) 10K type strain sequencing project: providing services to taxonomists for standard genome sequencing and annotation.</title>
        <authorList>
            <consortium name="The Broad Institute Genomics Platform"/>
            <consortium name="The Broad Institute Genome Sequencing Center for Infectious Disease"/>
            <person name="Wu L."/>
            <person name="Ma J."/>
        </authorList>
    </citation>
    <scope>NUCLEOTIDE SEQUENCE [LARGE SCALE GENOMIC DNA]</scope>
    <source>
        <strain evidence="11 12">JCM 13476</strain>
    </source>
</reference>
<comment type="similarity">
    <text evidence="1 8">Belongs to the class-I aminoacyl-tRNA synthetase family. Glutamate--tRNA ligase type 1 subfamily.</text>
</comment>
<sequence>MDSSLMNSSSSTVVTRFAPSPTGYLHIGGARTALFNWLYAKGHGGKFLVRIEDTDRERSTEDAVKAIFDGLEWLDLLGDGETVYQYARADRHREVAQQLLETGHAYRDFLTADETGALRDAAKAEGKDFVSPWRDREPTAEDLQKPFTVRFRRPLDQAVIVDDAVQGSVRWESSALDDLVILRSDGAPTYNLAVVVDDHDMGITHVIRGDDHLNNAARQSLIYDALDWTRPTFAHIPLIHGPDGAKLSKRHGAQAVHEYAEMGYLPEAMRNYLARLGWAHGDDELFDDEQAKAWFDFAGINKAPARLDFDKLAHVNAHWIRQADDQRLLDLVTDILASRGQPLDDTGRETVLRTLPLIKDRAKLVPELADQVQFALLANPISFNEKSQAMLQGENLDRLSRLREHLANTADWSVENLEAELKLFAEKEGVGFGKIGPSARAALTGGAPAPDIAKILVAVGRDNSLQRLDDALQQTK</sequence>
<dbReference type="PRINTS" id="PR00987">
    <property type="entry name" value="TRNASYNTHGLU"/>
</dbReference>
<dbReference type="Pfam" id="PF00749">
    <property type="entry name" value="tRNA-synt_1c"/>
    <property type="match status" value="1"/>
</dbReference>
<evidence type="ECO:0000256" key="1">
    <source>
        <dbReference type="ARBA" id="ARBA00007894"/>
    </source>
</evidence>
<dbReference type="InterPro" id="IPR033910">
    <property type="entry name" value="GluRS_core"/>
</dbReference>
<feature type="domain" description="Glutamyl/glutaminyl-tRNA synthetase class Ib catalytic" evidence="9">
    <location>
        <begin position="13"/>
        <end position="312"/>
    </location>
</feature>
<dbReference type="RefSeq" id="WP_243862931.1">
    <property type="nucleotide sequence ID" value="NZ_BAAAEJ010000009.1"/>
</dbReference>
<dbReference type="InterPro" id="IPR004527">
    <property type="entry name" value="Glu-tRNA-ligase_bac/mito"/>
</dbReference>
<dbReference type="EC" id="6.1.1.17" evidence="8"/>
<proteinExistence type="inferred from homology"/>
<dbReference type="Proteomes" id="UP001500791">
    <property type="component" value="Unassembled WGS sequence"/>
</dbReference>
<feature type="domain" description="Aminoacyl-tRNA synthetase class I anticodon-binding" evidence="10">
    <location>
        <begin position="333"/>
        <end position="472"/>
    </location>
</feature>
<dbReference type="Gene3D" id="1.10.10.350">
    <property type="match status" value="1"/>
</dbReference>
<evidence type="ECO:0000313" key="12">
    <source>
        <dbReference type="Proteomes" id="UP001500791"/>
    </source>
</evidence>
<comment type="function">
    <text evidence="8">Catalyzes the attachment of glutamate to tRNA(Glu) in a two-step reaction: glutamate is first activated by ATP to form Glu-AMP and then transferred to the acceptor end of tRNA(Glu).</text>
</comment>
<feature type="short sequence motif" description="'HIGH' region" evidence="8">
    <location>
        <begin position="19"/>
        <end position="29"/>
    </location>
</feature>
<dbReference type="Pfam" id="PF19269">
    <property type="entry name" value="Anticodon_2"/>
    <property type="match status" value="1"/>
</dbReference>
<dbReference type="GO" id="GO:0016874">
    <property type="term" value="F:ligase activity"/>
    <property type="evidence" value="ECO:0007669"/>
    <property type="project" value="UniProtKB-KW"/>
</dbReference>
<feature type="short sequence motif" description="'KMSKS' region" evidence="8">
    <location>
        <begin position="246"/>
        <end position="250"/>
    </location>
</feature>
<dbReference type="PANTHER" id="PTHR43311">
    <property type="entry name" value="GLUTAMATE--TRNA LIGASE"/>
    <property type="match status" value="1"/>
</dbReference>
<dbReference type="InterPro" id="IPR020058">
    <property type="entry name" value="Glu/Gln-tRNA-synth_Ib_cat-dom"/>
</dbReference>
<evidence type="ECO:0000256" key="5">
    <source>
        <dbReference type="ARBA" id="ARBA00022840"/>
    </source>
</evidence>
<keyword evidence="7 8" id="KW-0030">Aminoacyl-tRNA synthetase</keyword>
<comment type="subunit">
    <text evidence="8">Monomer.</text>
</comment>
<evidence type="ECO:0000256" key="7">
    <source>
        <dbReference type="ARBA" id="ARBA00023146"/>
    </source>
</evidence>
<comment type="subcellular location">
    <subcellularLocation>
        <location evidence="8">Cytoplasm</location>
    </subcellularLocation>
</comment>
<evidence type="ECO:0000256" key="8">
    <source>
        <dbReference type="HAMAP-Rule" id="MF_00022"/>
    </source>
</evidence>
<dbReference type="InterPro" id="IPR020751">
    <property type="entry name" value="aa-tRNA-synth_I_codon-bd_sub2"/>
</dbReference>
<dbReference type="SUPFAM" id="SSF48163">
    <property type="entry name" value="An anticodon-binding domain of class I aminoacyl-tRNA synthetases"/>
    <property type="match status" value="1"/>
</dbReference>
<name>A0ABN0YKT6_9CAUL</name>
<evidence type="ECO:0000259" key="10">
    <source>
        <dbReference type="Pfam" id="PF19269"/>
    </source>
</evidence>